<feature type="domain" description="tRNA pseudouridylate synthase B C-terminal" evidence="7">
    <location>
        <begin position="171"/>
        <end position="221"/>
    </location>
</feature>
<keyword evidence="4 5" id="KW-0413">Isomerase</keyword>
<dbReference type="InterPro" id="IPR020103">
    <property type="entry name" value="PsdUridine_synth_cat_dom_sf"/>
</dbReference>
<evidence type="ECO:0000313" key="8">
    <source>
        <dbReference type="EMBL" id="MBC8540672.1"/>
    </source>
</evidence>
<dbReference type="CDD" id="cd02573">
    <property type="entry name" value="PseudoU_synth_EcTruB"/>
    <property type="match status" value="1"/>
</dbReference>
<feature type="domain" description="Pseudouridine synthase II N-terminal" evidence="6">
    <location>
        <begin position="23"/>
        <end position="170"/>
    </location>
</feature>
<dbReference type="Pfam" id="PF01509">
    <property type="entry name" value="TruB_N"/>
    <property type="match status" value="1"/>
</dbReference>
<organism evidence="8 9">
    <name type="scientific">Congzhengia minquanensis</name>
    <dbReference type="NCBI Taxonomy" id="2763657"/>
    <lineage>
        <taxon>Bacteria</taxon>
        <taxon>Bacillati</taxon>
        <taxon>Bacillota</taxon>
        <taxon>Clostridia</taxon>
        <taxon>Eubacteriales</taxon>
        <taxon>Oscillospiraceae</taxon>
        <taxon>Congzhengia</taxon>
    </lineage>
</organism>
<evidence type="ECO:0000256" key="1">
    <source>
        <dbReference type="ARBA" id="ARBA00000385"/>
    </source>
</evidence>
<evidence type="ECO:0000256" key="4">
    <source>
        <dbReference type="ARBA" id="ARBA00023235"/>
    </source>
</evidence>
<keyword evidence="3 5" id="KW-0819">tRNA processing</keyword>
<dbReference type="GO" id="GO:0160148">
    <property type="term" value="F:tRNA pseudouridine(55) synthase activity"/>
    <property type="evidence" value="ECO:0007669"/>
    <property type="project" value="UniProtKB-EC"/>
</dbReference>
<reference evidence="8" key="1">
    <citation type="submission" date="2020-08" db="EMBL/GenBank/DDBJ databases">
        <title>Genome public.</title>
        <authorList>
            <person name="Liu C."/>
            <person name="Sun Q."/>
        </authorList>
    </citation>
    <scope>NUCLEOTIDE SEQUENCE</scope>
    <source>
        <strain evidence="8">H8</strain>
    </source>
</reference>
<dbReference type="PANTHER" id="PTHR13767:SF2">
    <property type="entry name" value="PSEUDOURIDYLATE SYNTHASE TRUB1"/>
    <property type="match status" value="1"/>
</dbReference>
<dbReference type="GO" id="GO:0003723">
    <property type="term" value="F:RNA binding"/>
    <property type="evidence" value="ECO:0007669"/>
    <property type="project" value="InterPro"/>
</dbReference>
<dbReference type="GO" id="GO:0031119">
    <property type="term" value="P:tRNA pseudouridine synthesis"/>
    <property type="evidence" value="ECO:0007669"/>
    <property type="project" value="UniProtKB-UniRule"/>
</dbReference>
<dbReference type="EMBL" id="JACRSU010000002">
    <property type="protein sequence ID" value="MBC8540672.1"/>
    <property type="molecule type" value="Genomic_DNA"/>
</dbReference>
<dbReference type="InterPro" id="IPR014780">
    <property type="entry name" value="tRNA_psdUridine_synth_TruB"/>
</dbReference>
<dbReference type="Gene3D" id="3.30.2350.10">
    <property type="entry name" value="Pseudouridine synthase"/>
    <property type="match status" value="1"/>
</dbReference>
<dbReference type="HAMAP" id="MF_01080">
    <property type="entry name" value="TruB_bact"/>
    <property type="match status" value="1"/>
</dbReference>
<evidence type="ECO:0000259" key="7">
    <source>
        <dbReference type="Pfam" id="PF16198"/>
    </source>
</evidence>
<feature type="active site" description="Nucleophile" evidence="5">
    <location>
        <position position="38"/>
    </location>
</feature>
<dbReference type="SUPFAM" id="SSF55120">
    <property type="entry name" value="Pseudouridine synthase"/>
    <property type="match status" value="1"/>
</dbReference>
<evidence type="ECO:0000256" key="3">
    <source>
        <dbReference type="ARBA" id="ARBA00022694"/>
    </source>
</evidence>
<dbReference type="PANTHER" id="PTHR13767">
    <property type="entry name" value="TRNA-PSEUDOURIDINE SYNTHASE"/>
    <property type="match status" value="1"/>
</dbReference>
<name>A0A926DMZ5_9FIRM</name>
<sequence>MFGILNVYKPKGMTSHDVVSFIRRTFQMKRVGHTGTLDPDAEGVLPILMGKATKLSDLVMAEEKRYAARVRLGVVTDTDDLSGTVFETKNVAVTETELIQAVQSFAGETEQVPPMYSAIKVNGQKLYQLARKGIVTQRSPRKITVFSLDVSNFNGTSFDLAVHCSKGTYIRALCRDIGEKLGTGAAMESLLRTQSGIFCLGNSHTLEEIELAAKNGTAEQLLISPDEALSGLKLVQADEASAAKLKNGIRLRPEQLHICDFCENELFRIYSGGELLCILKVMKDGSQFVLAMDKSFY</sequence>
<comment type="function">
    <text evidence="5">Responsible for synthesis of pseudouridine from uracil-55 in the psi GC loop of transfer RNAs.</text>
</comment>
<keyword evidence="9" id="KW-1185">Reference proteome</keyword>
<dbReference type="NCBIfam" id="TIGR00431">
    <property type="entry name" value="TruB"/>
    <property type="match status" value="1"/>
</dbReference>
<evidence type="ECO:0000259" key="6">
    <source>
        <dbReference type="Pfam" id="PF01509"/>
    </source>
</evidence>
<dbReference type="InterPro" id="IPR032819">
    <property type="entry name" value="TruB_C"/>
</dbReference>
<comment type="similarity">
    <text evidence="2 5">Belongs to the pseudouridine synthase TruB family. Type 1 subfamily.</text>
</comment>
<dbReference type="AlphaFoldDB" id="A0A926DMZ5"/>
<dbReference type="EC" id="5.4.99.25" evidence="5"/>
<dbReference type="InterPro" id="IPR002501">
    <property type="entry name" value="PsdUridine_synth_N"/>
</dbReference>
<dbReference type="FunFam" id="3.30.2350.10:FF:000011">
    <property type="entry name" value="tRNA pseudouridine synthase B"/>
    <property type="match status" value="1"/>
</dbReference>
<comment type="caution">
    <text evidence="8">The sequence shown here is derived from an EMBL/GenBank/DDBJ whole genome shotgun (WGS) entry which is preliminary data.</text>
</comment>
<protein>
    <recommendedName>
        <fullName evidence="5">tRNA pseudouridine synthase B</fullName>
        <ecNumber evidence="5">5.4.99.25</ecNumber>
    </recommendedName>
    <alternativeName>
        <fullName evidence="5">tRNA pseudouridine(55) synthase</fullName>
        <shortName evidence="5">Psi55 synthase</shortName>
    </alternativeName>
    <alternativeName>
        <fullName evidence="5">tRNA pseudouridylate synthase</fullName>
    </alternativeName>
    <alternativeName>
        <fullName evidence="5">tRNA-uridine isomerase</fullName>
    </alternativeName>
</protein>
<dbReference type="Pfam" id="PF16198">
    <property type="entry name" value="TruB_C_2"/>
    <property type="match status" value="1"/>
</dbReference>
<evidence type="ECO:0000256" key="5">
    <source>
        <dbReference type="HAMAP-Rule" id="MF_01080"/>
    </source>
</evidence>
<evidence type="ECO:0000313" key="9">
    <source>
        <dbReference type="Proteomes" id="UP000611762"/>
    </source>
</evidence>
<dbReference type="Proteomes" id="UP000611762">
    <property type="component" value="Unassembled WGS sequence"/>
</dbReference>
<accession>A0A926DMZ5</accession>
<comment type="catalytic activity">
    <reaction evidence="1 5">
        <text>uridine(55) in tRNA = pseudouridine(55) in tRNA</text>
        <dbReference type="Rhea" id="RHEA:42532"/>
        <dbReference type="Rhea" id="RHEA-COMP:10101"/>
        <dbReference type="Rhea" id="RHEA-COMP:10102"/>
        <dbReference type="ChEBI" id="CHEBI:65314"/>
        <dbReference type="ChEBI" id="CHEBI:65315"/>
        <dbReference type="EC" id="5.4.99.25"/>
    </reaction>
</comment>
<gene>
    <name evidence="5 8" type="primary">truB</name>
    <name evidence="8" type="ORF">H8698_06745</name>
</gene>
<evidence type="ECO:0000256" key="2">
    <source>
        <dbReference type="ARBA" id="ARBA00005642"/>
    </source>
</evidence>
<dbReference type="GO" id="GO:1990481">
    <property type="term" value="P:mRNA pseudouridine synthesis"/>
    <property type="evidence" value="ECO:0007669"/>
    <property type="project" value="TreeGrafter"/>
</dbReference>
<proteinExistence type="inferred from homology"/>
<dbReference type="RefSeq" id="WP_249311829.1">
    <property type="nucleotide sequence ID" value="NZ_JACRSU010000002.1"/>
</dbReference>